<comment type="function">
    <text evidence="5">RNA helicase.</text>
</comment>
<dbReference type="EMBL" id="AHHH01000072">
    <property type="protein sequence ID" value="ESU42738.1"/>
    <property type="molecule type" value="Genomic_DNA"/>
</dbReference>
<feature type="domain" description="Helicase ATP-binding" evidence="6">
    <location>
        <begin position="52"/>
        <end position="316"/>
    </location>
</feature>
<protein>
    <recommendedName>
        <fullName evidence="5">ATP-dependent RNA helicase</fullName>
        <ecNumber evidence="5">3.6.4.13</ecNumber>
    </recommendedName>
</protein>
<evidence type="ECO:0000256" key="3">
    <source>
        <dbReference type="ARBA" id="ARBA00022840"/>
    </source>
</evidence>
<feature type="domain" description="Helicase C-terminal" evidence="7">
    <location>
        <begin position="365"/>
        <end position="516"/>
    </location>
</feature>
<comment type="catalytic activity">
    <reaction evidence="5">
        <text>ATP + H2O = ADP + phosphate + H(+)</text>
        <dbReference type="Rhea" id="RHEA:13065"/>
        <dbReference type="ChEBI" id="CHEBI:15377"/>
        <dbReference type="ChEBI" id="CHEBI:15378"/>
        <dbReference type="ChEBI" id="CHEBI:30616"/>
        <dbReference type="ChEBI" id="CHEBI:43474"/>
        <dbReference type="ChEBI" id="CHEBI:456216"/>
        <dbReference type="EC" id="3.6.4.13"/>
    </reaction>
</comment>
<dbReference type="EC" id="3.6.4.13" evidence="5"/>
<evidence type="ECO:0000259" key="6">
    <source>
        <dbReference type="PROSITE" id="PS51192"/>
    </source>
</evidence>
<dbReference type="GO" id="GO:0005524">
    <property type="term" value="F:ATP binding"/>
    <property type="evidence" value="ECO:0007669"/>
    <property type="project" value="UniProtKB-UniRule"/>
</dbReference>
<dbReference type="Proteomes" id="UP000018040">
    <property type="component" value="Unassembled WGS sequence"/>
</dbReference>
<dbReference type="SUPFAM" id="SSF52540">
    <property type="entry name" value="P-loop containing nucleoside triphosphate hydrolases"/>
    <property type="match status" value="1"/>
</dbReference>
<comment type="caution">
    <text evidence="8">The sequence shown here is derived from an EMBL/GenBank/DDBJ whole genome shotgun (WGS) entry which is preliminary data.</text>
</comment>
<dbReference type="AlphaFoldDB" id="V6TUU8"/>
<reference evidence="9" key="1">
    <citation type="submission" date="2012-02" db="EMBL/GenBank/DDBJ databases">
        <title>Genome sequencing of Giardia lamblia Genotypes A2 and B isolates (DH and GS) and comparative analysis with the genomes of Genotypes A1 and E (WB and Pig).</title>
        <authorList>
            <person name="Adam R."/>
            <person name="Dahlstrom E."/>
            <person name="Martens C."/>
            <person name="Bruno D."/>
            <person name="Barbian K."/>
            <person name="Porcella S.F."/>
            <person name="Nash T."/>
        </authorList>
    </citation>
    <scope>NUCLEOTIDE SEQUENCE</scope>
    <source>
        <strain evidence="9">GS</strain>
    </source>
</reference>
<evidence type="ECO:0000313" key="8">
    <source>
        <dbReference type="EMBL" id="ESU42738.1"/>
    </source>
</evidence>
<proteinExistence type="inferred from homology"/>
<evidence type="ECO:0000259" key="7">
    <source>
        <dbReference type="PROSITE" id="PS51194"/>
    </source>
</evidence>
<keyword evidence="3 5" id="KW-0067">ATP-binding</keyword>
<dbReference type="Pfam" id="PF00270">
    <property type="entry name" value="DEAD"/>
    <property type="match status" value="1"/>
</dbReference>
<keyword evidence="1 5" id="KW-0547">Nucleotide-binding</keyword>
<dbReference type="OrthoDB" id="10251668at2759"/>
<dbReference type="InterPro" id="IPR027417">
    <property type="entry name" value="P-loop_NTPase"/>
</dbReference>
<dbReference type="Gene3D" id="3.40.50.300">
    <property type="entry name" value="P-loop containing nucleotide triphosphate hydrolases"/>
    <property type="match status" value="2"/>
</dbReference>
<dbReference type="VEuPathDB" id="GiardiaDB:GL50803_00113655"/>
<dbReference type="GO" id="GO:0016787">
    <property type="term" value="F:hydrolase activity"/>
    <property type="evidence" value="ECO:0007669"/>
    <property type="project" value="UniProtKB-KW"/>
</dbReference>
<comment type="domain">
    <text evidence="5">The Q motif is unique to and characteristic of the DEAD box family of RNA helicases and controls ATP binding and hydrolysis.</text>
</comment>
<keyword evidence="2 5" id="KW-0378">Hydrolase</keyword>
<evidence type="ECO:0000256" key="5">
    <source>
        <dbReference type="RuleBase" id="RU365068"/>
    </source>
</evidence>
<evidence type="ECO:0000256" key="4">
    <source>
        <dbReference type="ARBA" id="ARBA00022884"/>
    </source>
</evidence>
<name>V6TUU8_GIAIN</name>
<dbReference type="SMART" id="SM00487">
    <property type="entry name" value="DEXDc"/>
    <property type="match status" value="1"/>
</dbReference>
<organism evidence="8 9">
    <name type="scientific">Giardia intestinalis</name>
    <name type="common">Giardia lamblia</name>
    <dbReference type="NCBI Taxonomy" id="5741"/>
    <lineage>
        <taxon>Eukaryota</taxon>
        <taxon>Metamonada</taxon>
        <taxon>Diplomonadida</taxon>
        <taxon>Hexamitidae</taxon>
        <taxon>Giardiinae</taxon>
        <taxon>Giardia</taxon>
    </lineage>
</organism>
<reference evidence="8 9" key="2">
    <citation type="journal article" date="2013" name="Genome Biol. Evol.">
        <title>Genome sequencing of Giardia lamblia genotypes A2 and B isolates (DH and GS) and comparative analysis with the genomes of genotypes A1 and E (WB and Pig).</title>
        <authorList>
            <person name="Adam R.D."/>
            <person name="Dahlstrom E.W."/>
            <person name="Martens C.A."/>
            <person name="Bruno D.P."/>
            <person name="Barbian K.D."/>
            <person name="Ricklefs S.M."/>
            <person name="Hernandez M.M."/>
            <person name="Narla N.P."/>
            <person name="Patel R.B."/>
            <person name="Porcella S.F."/>
            <person name="Nash T.E."/>
        </authorList>
    </citation>
    <scope>NUCLEOTIDE SEQUENCE [LARGE SCALE GENOMIC DNA]</scope>
    <source>
        <strain evidence="8 9">GS</strain>
    </source>
</reference>
<dbReference type="PROSITE" id="PS51192">
    <property type="entry name" value="HELICASE_ATP_BIND_1"/>
    <property type="match status" value="1"/>
</dbReference>
<dbReference type="InterPro" id="IPR011545">
    <property type="entry name" value="DEAD/DEAH_box_helicase_dom"/>
</dbReference>
<dbReference type="VEuPathDB" id="GiardiaDB:DHA2_153479"/>
<evidence type="ECO:0000256" key="2">
    <source>
        <dbReference type="ARBA" id="ARBA00022801"/>
    </source>
</evidence>
<keyword evidence="5 8" id="KW-0347">Helicase</keyword>
<dbReference type="InterPro" id="IPR001650">
    <property type="entry name" value="Helicase_C-like"/>
</dbReference>
<dbReference type="PROSITE" id="PS51194">
    <property type="entry name" value="HELICASE_CTER"/>
    <property type="match status" value="1"/>
</dbReference>
<keyword evidence="4 5" id="KW-0694">RNA-binding</keyword>
<accession>V6TUU8</accession>
<dbReference type="GO" id="GO:0003723">
    <property type="term" value="F:RNA binding"/>
    <property type="evidence" value="ECO:0007669"/>
    <property type="project" value="UniProtKB-UniRule"/>
</dbReference>
<dbReference type="VEuPathDB" id="GiardiaDB:QR46_4882"/>
<dbReference type="InterPro" id="IPR014001">
    <property type="entry name" value="Helicase_ATP-bd"/>
</dbReference>
<sequence>MDKVRLCKAVPRAFLSNLKKLGYTELLPIQQKVLEIWFNGATPEKVDDIRRAVCGTMANNVFIASATGSGKTLSVILPLALEAFAGLDFVALFVVPTTHLLAQTHRLLLRLFHDVPSVQVLQAIDCLSATLYEDPALLRLDPGVVAELREHRASQIAGTDTSTSVDDHLVKRLLGSLIERRATRAPDLRRIVGYGADKTSYIICGTPGIVSALLAAIEPAPSADPGPRATASSSKLRHVVIDEADHVLLNDNTAFLMLAREFFAKRSSTAVFRVPRFFAERHRLGLPTDRFVFLSATMKYRASLLENMGLHGGLMIDFDGQEGARLALSPNVEHFVIQFKQPYSEIDIAYLVFRFLCSPGGAIANPRTTLLPCIIFVNSRHTMQRVAHLLFLIMVKIYRELRYRIVLVARGHVFRRPGFESVPAISNESLEECPATIVLATDSFARGLDLPAVRSVINFELPESLATLTHRVGRCARGLNSGIAISLQRDGVEYKFDTLINFNLSQVISIAEENLCDYRSTGVPRASDFSIGNSDIMDISRSFNEAMDIYLTTLYDREFGS</sequence>
<dbReference type="PANTHER" id="PTHR24031">
    <property type="entry name" value="RNA HELICASE"/>
    <property type="match status" value="1"/>
</dbReference>
<dbReference type="Pfam" id="PF00271">
    <property type="entry name" value="Helicase_C"/>
    <property type="match status" value="1"/>
</dbReference>
<evidence type="ECO:0000256" key="1">
    <source>
        <dbReference type="ARBA" id="ARBA00022741"/>
    </source>
</evidence>
<dbReference type="SMART" id="SM00490">
    <property type="entry name" value="HELICc"/>
    <property type="match status" value="1"/>
</dbReference>
<gene>
    <name evidence="8" type="ORF">GSB_153403</name>
</gene>
<comment type="similarity">
    <text evidence="5">Belongs to the DEAD box helicase family.</text>
</comment>
<dbReference type="GO" id="GO:0003724">
    <property type="term" value="F:RNA helicase activity"/>
    <property type="evidence" value="ECO:0007669"/>
    <property type="project" value="UniProtKB-EC"/>
</dbReference>
<evidence type="ECO:0000313" key="9">
    <source>
        <dbReference type="Proteomes" id="UP000018040"/>
    </source>
</evidence>